<gene>
    <name evidence="1" type="ORF">FDP25_13530</name>
</gene>
<dbReference type="InterPro" id="IPR025638">
    <property type="entry name" value="DUF4336"/>
</dbReference>
<dbReference type="Pfam" id="PF14234">
    <property type="entry name" value="DUF4336"/>
    <property type="match status" value="1"/>
</dbReference>
<dbReference type="Proteomes" id="UP000564704">
    <property type="component" value="Unassembled WGS sequence"/>
</dbReference>
<dbReference type="EMBL" id="SZWE01000001">
    <property type="protein sequence ID" value="MRU16459.1"/>
    <property type="molecule type" value="Genomic_DNA"/>
</dbReference>
<dbReference type="InterPro" id="IPR036866">
    <property type="entry name" value="RibonucZ/Hydroxyglut_hydro"/>
</dbReference>
<dbReference type="PANTHER" id="PTHR33835">
    <property type="entry name" value="YALI0C07656P"/>
    <property type="match status" value="1"/>
</dbReference>
<protein>
    <submittedName>
        <fullName evidence="1">DUF4336 domain-containing protein</fullName>
    </submittedName>
</protein>
<evidence type="ECO:0000313" key="2">
    <source>
        <dbReference type="Proteomes" id="UP000564704"/>
    </source>
</evidence>
<dbReference type="OrthoDB" id="450111at2"/>
<dbReference type="AlphaFoldDB" id="A0A844CWJ5"/>
<comment type="caution">
    <text evidence="1">The sequence shown here is derived from an EMBL/GenBank/DDBJ whole genome shotgun (WGS) entry which is preliminary data.</text>
</comment>
<proteinExistence type="predicted"/>
<name>A0A844CWJ5_9RHOB</name>
<reference evidence="1 2" key="1">
    <citation type="submission" date="2019-05" db="EMBL/GenBank/DDBJ databases">
        <title>Roseovarius bejariae sp. nov., a moderately halophylic bacterium isolated from a saline soil in Rambla Salada (Murcia).</title>
        <authorList>
            <person name="Castro D.J."/>
            <person name="Gomez-Altuve A."/>
            <person name="Reina J.C."/>
            <person name="Rodriguez M."/>
            <person name="Sampedro I."/>
            <person name="Llamas I."/>
            <person name="Martinez-Checa F."/>
        </authorList>
    </citation>
    <scope>NUCLEOTIDE SEQUENCE [LARGE SCALE GENOMIC DNA]</scope>
    <source>
        <strain evidence="1 2">A21</strain>
    </source>
</reference>
<keyword evidence="2" id="KW-1185">Reference proteome</keyword>
<sequence length="236" mass="26953">MGLPFSTRATVVRLENGDLWVHSPTQLTDGLREELEAVGPVAHLVAPNWIHYAHVAEWLAAFPKAAFWAAPGVVARAEKKGLTLPKPRDLQADKAERPWAGQLRQMIVQGSKAHREAVFFHKASKTLILTDLIEAFESEKLPVWMRPLVWIAGIDDSDGKMPPDMRWSFRDKAALARDVEAMIGWEPERVILAHGRWYERNGVAELERAFRRVLKDHRWDKLVKHAKDKHAERSDK</sequence>
<dbReference type="PANTHER" id="PTHR33835:SF1">
    <property type="entry name" value="METALLO-BETA-LACTAMASE DOMAIN-CONTAINING PROTEIN"/>
    <property type="match status" value="1"/>
</dbReference>
<accession>A0A844CWJ5</accession>
<dbReference type="SUPFAM" id="SSF56281">
    <property type="entry name" value="Metallo-hydrolase/oxidoreductase"/>
    <property type="match status" value="1"/>
</dbReference>
<evidence type="ECO:0000313" key="1">
    <source>
        <dbReference type="EMBL" id="MRU16459.1"/>
    </source>
</evidence>
<organism evidence="1 2">
    <name type="scientific">Roseovarius bejariae</name>
    <dbReference type="NCBI Taxonomy" id="2576383"/>
    <lineage>
        <taxon>Bacteria</taxon>
        <taxon>Pseudomonadati</taxon>
        <taxon>Pseudomonadota</taxon>
        <taxon>Alphaproteobacteria</taxon>
        <taxon>Rhodobacterales</taxon>
        <taxon>Roseobacteraceae</taxon>
        <taxon>Roseovarius</taxon>
    </lineage>
</organism>